<dbReference type="EMBL" id="JAFLCK010000007">
    <property type="protein sequence ID" value="MBN8660101.1"/>
    <property type="molecule type" value="Genomic_DNA"/>
</dbReference>
<evidence type="ECO:0000313" key="2">
    <source>
        <dbReference type="Proteomes" id="UP000664277"/>
    </source>
</evidence>
<accession>A0A8J7PC19</accession>
<organism evidence="1 2">
    <name type="scientific">Candidatus Obscuribacter phosphatis</name>
    <dbReference type="NCBI Taxonomy" id="1906157"/>
    <lineage>
        <taxon>Bacteria</taxon>
        <taxon>Bacillati</taxon>
        <taxon>Candidatus Melainabacteria</taxon>
        <taxon>Candidatus Obscuribacterales</taxon>
        <taxon>Candidatus Obscuribacteraceae</taxon>
        <taxon>Candidatus Obscuribacter</taxon>
    </lineage>
</organism>
<dbReference type="Proteomes" id="UP000664277">
    <property type="component" value="Unassembled WGS sequence"/>
</dbReference>
<evidence type="ECO:0000313" key="1">
    <source>
        <dbReference type="EMBL" id="MBN8660101.1"/>
    </source>
</evidence>
<sequence length="144" mass="16577">MEQTNAEVSRFWREFDESINNLQSLALEDEEITTPNEFLIEATKFFVANLLADHKKLKRTGFRISEDGFVSFIWRKGESSRLDVVLFYEPSDDTVSAKVIYSNKKNIESQLVPLSGWNRAKSPTEQTLSLRIDLARKFELDPAA</sequence>
<proteinExistence type="predicted"/>
<comment type="caution">
    <text evidence="1">The sequence shown here is derived from an EMBL/GenBank/DDBJ whole genome shotgun (WGS) entry which is preliminary data.</text>
</comment>
<protein>
    <submittedName>
        <fullName evidence="1">Uncharacterized protein</fullName>
    </submittedName>
</protein>
<reference evidence="1" key="1">
    <citation type="submission" date="2021-02" db="EMBL/GenBank/DDBJ databases">
        <title>Genome-Resolved Metagenomics of a Microbial Community Performing Photosynthetic Biological Nutrient Removal.</title>
        <authorList>
            <person name="Mcdaniel E.A."/>
        </authorList>
    </citation>
    <scope>NUCLEOTIDE SEQUENCE</scope>
    <source>
        <strain evidence="1">UWPOB_OBS1</strain>
    </source>
</reference>
<gene>
    <name evidence="1" type="ORF">J0M35_07030</name>
</gene>
<dbReference type="AlphaFoldDB" id="A0A8J7PC19"/>
<name>A0A8J7PC19_9BACT</name>